<dbReference type="Gene3D" id="3.30.710.10">
    <property type="entry name" value="Potassium Channel Kv1.1, Chain A"/>
    <property type="match status" value="1"/>
</dbReference>
<reference evidence="1 2" key="1">
    <citation type="submission" date="2016-10" db="EMBL/GenBank/DDBJ databases">
        <title>Draft genome sequence of Coniochaeta ligniaria NRRL30616, a lignocellulolytic fungus for bioabatement of inhibitors in plant biomass hydrolysates.</title>
        <authorList>
            <consortium name="DOE Joint Genome Institute"/>
            <person name="Jimenez D.J."/>
            <person name="Hector R.E."/>
            <person name="Riley R."/>
            <person name="Sun H."/>
            <person name="Grigoriev I.V."/>
            <person name="Van Elsas J.D."/>
            <person name="Nichols N.N."/>
        </authorList>
    </citation>
    <scope>NUCLEOTIDE SEQUENCE [LARGE SCALE GENOMIC DNA]</scope>
    <source>
        <strain evidence="1 2">NRRL 30616</strain>
    </source>
</reference>
<dbReference type="STRING" id="1408157.A0A1J7JLA9"/>
<dbReference type="InterPro" id="IPR011333">
    <property type="entry name" value="SKP1/BTB/POZ_sf"/>
</dbReference>
<dbReference type="InParanoid" id="A0A1J7JLA9"/>
<sequence length="340" mass="37723">MSSAASTTAPSTTKFAKTAPMVFDSEGDLRFEVGEGVRKIACTVCSRSVARASPVFKTMLFGGFAESKPSEGAWVVQLPEDDINAMSILFNIIHGHVHKVPKILPKTMAELAGPSSHCSDDDAVETDVLYLITTAADKYDLIHILRPWVKYWLDRIKGKKRWAKGVWENNWCSELIWAAWILGDLDLLHSQLNKVVLSAYFWCEIANPSRSALAPVANNLRFLDSFGQFIPLSKALSGANQILEILEVRDQIAVKRLDAIEALLRPINLLRTGPRSFLAQIGVTATEDATSDEIEVVVDEITRCLYAAELTPNELRQRGRCKGSAVDVRKKLDELLWGLN</sequence>
<name>A0A1J7JLA9_9PEZI</name>
<evidence type="ECO:0000313" key="1">
    <source>
        <dbReference type="EMBL" id="OIW30068.1"/>
    </source>
</evidence>
<organism evidence="1 2">
    <name type="scientific">Coniochaeta ligniaria NRRL 30616</name>
    <dbReference type="NCBI Taxonomy" id="1408157"/>
    <lineage>
        <taxon>Eukaryota</taxon>
        <taxon>Fungi</taxon>
        <taxon>Dikarya</taxon>
        <taxon>Ascomycota</taxon>
        <taxon>Pezizomycotina</taxon>
        <taxon>Sordariomycetes</taxon>
        <taxon>Sordariomycetidae</taxon>
        <taxon>Coniochaetales</taxon>
        <taxon>Coniochaetaceae</taxon>
        <taxon>Coniochaeta</taxon>
    </lineage>
</organism>
<evidence type="ECO:0000313" key="2">
    <source>
        <dbReference type="Proteomes" id="UP000182658"/>
    </source>
</evidence>
<keyword evidence="2" id="KW-1185">Reference proteome</keyword>
<accession>A0A1J7JLA9</accession>
<proteinExistence type="predicted"/>
<evidence type="ECO:0008006" key="3">
    <source>
        <dbReference type="Google" id="ProtNLM"/>
    </source>
</evidence>
<gene>
    <name evidence="1" type="ORF">CONLIGDRAFT_644092</name>
</gene>
<dbReference type="Proteomes" id="UP000182658">
    <property type="component" value="Unassembled WGS sequence"/>
</dbReference>
<dbReference type="OrthoDB" id="5275938at2759"/>
<dbReference type="EMBL" id="KV875097">
    <property type="protein sequence ID" value="OIW30068.1"/>
    <property type="molecule type" value="Genomic_DNA"/>
</dbReference>
<protein>
    <recommendedName>
        <fullName evidence="3">BTB domain-containing protein</fullName>
    </recommendedName>
</protein>
<dbReference type="AlphaFoldDB" id="A0A1J7JLA9"/>